<proteinExistence type="predicted"/>
<comment type="caution">
    <text evidence="1">The sequence shown here is derived from an EMBL/GenBank/DDBJ whole genome shotgun (WGS) entry which is preliminary data.</text>
</comment>
<name>A0A391NUW8_9EUKA</name>
<evidence type="ECO:0000313" key="2">
    <source>
        <dbReference type="Proteomes" id="UP000265618"/>
    </source>
</evidence>
<dbReference type="AlphaFoldDB" id="A0A391NUW8"/>
<evidence type="ECO:0008006" key="3">
    <source>
        <dbReference type="Google" id="ProtNLM"/>
    </source>
</evidence>
<accession>A0A391NUW8</accession>
<reference evidence="1 2" key="1">
    <citation type="journal article" date="2018" name="PLoS ONE">
        <title>The draft genome of Kipferlia bialata reveals reductive genome evolution in fornicate parasites.</title>
        <authorList>
            <person name="Tanifuji G."/>
            <person name="Takabayashi S."/>
            <person name="Kume K."/>
            <person name="Takagi M."/>
            <person name="Nakayama T."/>
            <person name="Kamikawa R."/>
            <person name="Inagaki Y."/>
            <person name="Hashimoto T."/>
        </authorList>
    </citation>
    <scope>NUCLEOTIDE SEQUENCE [LARGE SCALE GENOMIC DNA]</scope>
    <source>
        <strain evidence="1">NY0173</strain>
    </source>
</reference>
<gene>
    <name evidence="1" type="ORF">KIPB_002545</name>
</gene>
<organism evidence="1 2">
    <name type="scientific">Kipferlia bialata</name>
    <dbReference type="NCBI Taxonomy" id="797122"/>
    <lineage>
        <taxon>Eukaryota</taxon>
        <taxon>Metamonada</taxon>
        <taxon>Carpediemonas-like organisms</taxon>
        <taxon>Kipferlia</taxon>
    </lineage>
</organism>
<dbReference type="EMBL" id="BDIP01000429">
    <property type="protein sequence ID" value="GCA62283.1"/>
    <property type="molecule type" value="Genomic_DNA"/>
</dbReference>
<sequence>MRLLTKKHLKKGTLFRFPRAVLLVSTRFKEEEHYWTTLLYGSQDMRGVSEAVRCGRVDVTDLDKYLSPILAALFSPCSTWTPKKDNPPGIKLPSSFITSCPVKGSTPLCEMLNAYFQFHDTPVVGLPRASPVAVTESDKLSDNSDGEMTLCLDLLTCWGLGETIPLYSRLRGLMTANDGTPVPFIKSAPGRYIPLLGFRVSPHGSVDHVESRQDRLKAAFACFTWQNEWCRQFAERTGQSARLIPSIVCVSVCSIENQRGETAGVAGYADAFAPPATISGVKPRGLSVQSRELGDVAGPHDLALLCCSLVEPAVLHLVDAIGGGGGELLFNAATPLPIPGFSHWDYRTDGQRECLSQSQELFVGAVSSRIRPRPSRSVSVPQTKWTRVVGLRCINAVDFVCEAGTWHGTVGNDYVAKVFRGDACEGHVFDYNLRRRVLEPGLGTCITGDGAILPWVWIPQYQTLITPFAPIAPPTSAHALPLVNAVISLHGKDIVHGDLHIGLYLPGPSVRLCDLDCAFDSREQDHGGFDLKAQGVFPRSVIFSEYEDLSREFVTKDLDILCCLEIVLYLIPESDAACLCEYLFGTPDTLSVRDQFVEYGTLDNLPGRYSASELLTASRDWLTRQYYVATD</sequence>
<evidence type="ECO:0000313" key="1">
    <source>
        <dbReference type="EMBL" id="GCA62283.1"/>
    </source>
</evidence>
<keyword evidence="2" id="KW-1185">Reference proteome</keyword>
<protein>
    <recommendedName>
        <fullName evidence="3">Protein kinase domain-containing protein</fullName>
    </recommendedName>
</protein>
<dbReference type="Proteomes" id="UP000265618">
    <property type="component" value="Unassembled WGS sequence"/>
</dbReference>